<feature type="domain" description="Fatty acyl-CoA reductase C-terminal" evidence="11">
    <location>
        <begin position="409"/>
        <end position="502"/>
    </location>
</feature>
<dbReference type="FunFam" id="3.40.50.720:FF:000143">
    <property type="entry name" value="Fatty acyl-CoA reductase"/>
    <property type="match status" value="1"/>
</dbReference>
<dbReference type="InterPro" id="IPR026055">
    <property type="entry name" value="FAR"/>
</dbReference>
<comment type="function">
    <text evidence="10">Catalyzes the reduction of fatty acyl-CoA to fatty alcohols.</text>
</comment>
<evidence type="ECO:0000256" key="4">
    <source>
        <dbReference type="ARBA" id="ARBA00022692"/>
    </source>
</evidence>
<gene>
    <name evidence="13" type="ORF">V9T40_006749</name>
</gene>
<dbReference type="PANTHER" id="PTHR11011:SF116">
    <property type="entry name" value="FATTY ACYL-COA REDUCTASE CG5065-RELATED"/>
    <property type="match status" value="1"/>
</dbReference>
<sequence length="517" mass="58740">MDVNDGRPSPVVCQFSVNEALHLYTVQEKLLKSGHQVDFDFSDTFVAEKPPEMMSDLETFFRGKSIFITGATGFVGKILIEKLLRAFPDLDAIYLLIRNKGDKNAARRLQKIVDCELFSLLKVQRPEAMQKLKVISGDVTKNGLGISESDHQTLIEKVNIVFHSAATVKFDEDLKLALDINLQGTKRIIELCKSLKHLEALVHVSTAYSNCNRREVDEIIYEASWDPEKIIQATYWMNAELIAEHTPQIIGNWPNTYTFTKALAEQVVSEASKDLPITIVRPSIILSTASDPFPGWIESWNGPTGIVSAASKGVYNSFFIHQGAVVDMVPADVVVNLLICSAWALACKKTKNLTIYNCCVSNQKPLKWGDFISQCLFFVRKNPSEKVFWYPKAHAYSNRFLYNIGCFFRHVFPAYLMDTINLFVKSKNEIKLVPIQKKLAKASKAVEYFTTHEWLFKNENFVNLSNLLSQEDNKKFSVDISNICWSSYLETYVLGIRKHIFGESDCTIPKARQMLKW</sequence>
<dbReference type="CDD" id="cd05236">
    <property type="entry name" value="FAR-N_SDR_e"/>
    <property type="match status" value="1"/>
</dbReference>
<evidence type="ECO:0000259" key="11">
    <source>
        <dbReference type="Pfam" id="PF03015"/>
    </source>
</evidence>
<dbReference type="PANTHER" id="PTHR11011">
    <property type="entry name" value="MALE STERILITY PROTEIN 2-RELATED"/>
    <property type="match status" value="1"/>
</dbReference>
<dbReference type="EMBL" id="JBBCAQ010000007">
    <property type="protein sequence ID" value="KAK7602775.1"/>
    <property type="molecule type" value="Genomic_DNA"/>
</dbReference>
<evidence type="ECO:0000256" key="6">
    <source>
        <dbReference type="ARBA" id="ARBA00022989"/>
    </source>
</evidence>
<keyword evidence="14" id="KW-1185">Reference proteome</keyword>
<dbReference type="Pfam" id="PF07993">
    <property type="entry name" value="NAD_binding_4"/>
    <property type="match status" value="1"/>
</dbReference>
<accession>A0AAN9TPE7</accession>
<evidence type="ECO:0000256" key="2">
    <source>
        <dbReference type="ARBA" id="ARBA00005928"/>
    </source>
</evidence>
<evidence type="ECO:0000256" key="7">
    <source>
        <dbReference type="ARBA" id="ARBA00023098"/>
    </source>
</evidence>
<feature type="domain" description="Thioester reductase (TE)" evidence="12">
    <location>
        <begin position="68"/>
        <end position="337"/>
    </location>
</feature>
<keyword evidence="8" id="KW-0472">Membrane</keyword>
<protein>
    <recommendedName>
        <fullName evidence="10">Fatty acyl-CoA reductase</fullName>
        <ecNumber evidence="10">1.2.1.84</ecNumber>
    </recommendedName>
</protein>
<evidence type="ECO:0000256" key="5">
    <source>
        <dbReference type="ARBA" id="ARBA00022857"/>
    </source>
</evidence>
<keyword evidence="4" id="KW-0812">Transmembrane</keyword>
<evidence type="ECO:0000256" key="1">
    <source>
        <dbReference type="ARBA" id="ARBA00004141"/>
    </source>
</evidence>
<dbReference type="GO" id="GO:0102965">
    <property type="term" value="F:alcohol-forming long-chain fatty acyl-CoA reductase activity"/>
    <property type="evidence" value="ECO:0007669"/>
    <property type="project" value="UniProtKB-EC"/>
</dbReference>
<dbReference type="EC" id="1.2.1.84" evidence="10"/>
<comment type="catalytic activity">
    <reaction evidence="9 10">
        <text>a long-chain fatty acyl-CoA + 2 NADPH + 2 H(+) = a long-chain primary fatty alcohol + 2 NADP(+) + CoA</text>
        <dbReference type="Rhea" id="RHEA:52716"/>
        <dbReference type="ChEBI" id="CHEBI:15378"/>
        <dbReference type="ChEBI" id="CHEBI:57287"/>
        <dbReference type="ChEBI" id="CHEBI:57783"/>
        <dbReference type="ChEBI" id="CHEBI:58349"/>
        <dbReference type="ChEBI" id="CHEBI:77396"/>
        <dbReference type="ChEBI" id="CHEBI:83139"/>
        <dbReference type="EC" id="1.2.1.84"/>
    </reaction>
</comment>
<dbReference type="InterPro" id="IPR013120">
    <property type="entry name" value="FAR_NAD-bd"/>
</dbReference>
<organism evidence="13 14">
    <name type="scientific">Parthenolecanium corni</name>
    <dbReference type="NCBI Taxonomy" id="536013"/>
    <lineage>
        <taxon>Eukaryota</taxon>
        <taxon>Metazoa</taxon>
        <taxon>Ecdysozoa</taxon>
        <taxon>Arthropoda</taxon>
        <taxon>Hexapoda</taxon>
        <taxon>Insecta</taxon>
        <taxon>Pterygota</taxon>
        <taxon>Neoptera</taxon>
        <taxon>Paraneoptera</taxon>
        <taxon>Hemiptera</taxon>
        <taxon>Sternorrhyncha</taxon>
        <taxon>Coccoidea</taxon>
        <taxon>Coccidae</taxon>
        <taxon>Parthenolecanium</taxon>
    </lineage>
</organism>
<dbReference type="InterPro" id="IPR033640">
    <property type="entry name" value="FAR_C"/>
</dbReference>
<keyword evidence="10" id="KW-0560">Oxidoreductase</keyword>
<comment type="subcellular location">
    <subcellularLocation>
        <location evidence="1">Membrane</location>
        <topology evidence="1">Multi-pass membrane protein</topology>
    </subcellularLocation>
</comment>
<evidence type="ECO:0000313" key="13">
    <source>
        <dbReference type="EMBL" id="KAK7602775.1"/>
    </source>
</evidence>
<evidence type="ECO:0000259" key="12">
    <source>
        <dbReference type="Pfam" id="PF07993"/>
    </source>
</evidence>
<evidence type="ECO:0000256" key="9">
    <source>
        <dbReference type="ARBA" id="ARBA00052530"/>
    </source>
</evidence>
<dbReference type="GO" id="GO:0080019">
    <property type="term" value="F:alcohol-forming very long-chain fatty acyl-CoA reductase activity"/>
    <property type="evidence" value="ECO:0007669"/>
    <property type="project" value="InterPro"/>
</dbReference>
<dbReference type="GO" id="GO:0016020">
    <property type="term" value="C:membrane"/>
    <property type="evidence" value="ECO:0007669"/>
    <property type="project" value="UniProtKB-SubCell"/>
</dbReference>
<comment type="similarity">
    <text evidence="2 10">Belongs to the fatty acyl-CoA reductase family.</text>
</comment>
<evidence type="ECO:0000256" key="10">
    <source>
        <dbReference type="RuleBase" id="RU363097"/>
    </source>
</evidence>
<keyword evidence="6" id="KW-1133">Transmembrane helix</keyword>
<dbReference type="Pfam" id="PF03015">
    <property type="entry name" value="Sterile"/>
    <property type="match status" value="1"/>
</dbReference>
<dbReference type="GO" id="GO:0005777">
    <property type="term" value="C:peroxisome"/>
    <property type="evidence" value="ECO:0007669"/>
    <property type="project" value="TreeGrafter"/>
</dbReference>
<keyword evidence="7 10" id="KW-0443">Lipid metabolism</keyword>
<dbReference type="GO" id="GO:0035336">
    <property type="term" value="P:long-chain fatty-acyl-CoA metabolic process"/>
    <property type="evidence" value="ECO:0007669"/>
    <property type="project" value="TreeGrafter"/>
</dbReference>
<dbReference type="InterPro" id="IPR036291">
    <property type="entry name" value="NAD(P)-bd_dom_sf"/>
</dbReference>
<dbReference type="Gene3D" id="3.40.50.720">
    <property type="entry name" value="NAD(P)-binding Rossmann-like Domain"/>
    <property type="match status" value="1"/>
</dbReference>
<proteinExistence type="inferred from homology"/>
<keyword evidence="3 10" id="KW-0444">Lipid biosynthesis</keyword>
<comment type="caution">
    <text evidence="13">The sequence shown here is derived from an EMBL/GenBank/DDBJ whole genome shotgun (WGS) entry which is preliminary data.</text>
</comment>
<dbReference type="Proteomes" id="UP001367676">
    <property type="component" value="Unassembled WGS sequence"/>
</dbReference>
<keyword evidence="5 10" id="KW-0521">NADP</keyword>
<evidence type="ECO:0000313" key="14">
    <source>
        <dbReference type="Proteomes" id="UP001367676"/>
    </source>
</evidence>
<dbReference type="AlphaFoldDB" id="A0AAN9TPE7"/>
<name>A0AAN9TPE7_9HEMI</name>
<dbReference type="SUPFAM" id="SSF51735">
    <property type="entry name" value="NAD(P)-binding Rossmann-fold domains"/>
    <property type="match status" value="1"/>
</dbReference>
<reference evidence="13 14" key="1">
    <citation type="submission" date="2024-03" db="EMBL/GenBank/DDBJ databases">
        <title>Adaptation during the transition from Ophiocordyceps entomopathogen to insect associate is accompanied by gene loss and intensified selection.</title>
        <authorList>
            <person name="Ward C.M."/>
            <person name="Onetto C.A."/>
            <person name="Borneman A.R."/>
        </authorList>
    </citation>
    <scope>NUCLEOTIDE SEQUENCE [LARGE SCALE GENOMIC DNA]</scope>
    <source>
        <strain evidence="13">AWRI1</strain>
        <tissue evidence="13">Single Adult Female</tissue>
    </source>
</reference>
<dbReference type="CDD" id="cd09071">
    <property type="entry name" value="FAR_C"/>
    <property type="match status" value="1"/>
</dbReference>
<evidence type="ECO:0000256" key="8">
    <source>
        <dbReference type="ARBA" id="ARBA00023136"/>
    </source>
</evidence>
<evidence type="ECO:0000256" key="3">
    <source>
        <dbReference type="ARBA" id="ARBA00022516"/>
    </source>
</evidence>